<feature type="compositionally biased region" description="Basic and acidic residues" evidence="1">
    <location>
        <begin position="226"/>
        <end position="242"/>
    </location>
</feature>
<sequence>MRRNREAGAATVEYAGILFVVASILLGVIAQAPTVGGASVANAVMSKLCEAIGTTCGQSAAEARARDLKIPCVTSKADRTLGYDASFKWVQAERKDTDTLTVKGDGSAAVTISQGSAIGVTADVPIGGQSTGKHAKKTTMDNAGVTVNADGKVMLGGDILYTYNFPKEYGGQDGAQDFLDDRRSTVNRAIDIVGGPATSTVREGAQRGWNSVTNFVGDHNPFSDGPSKEELAARDRDQRKGTADMVSVKAGVQAEGNLKGEAGFVRGAGQVKGSVNGQVDVALTTDGPDKGMSAYTGQVTWDAKGEATVGYPGGRAKLPPIYNQGGGRGGTYSYKVIYDEKGEPKQLIMMSESREQGFSGFDVKGSKTLNEETRKKASGGVKKKSDTGTLTQESKVLDLTDPANRAAFDKAFVTNGVTVTDRSAKISTPVLGLTPQQTADAWSPLMGQLKNDAIYTRLEYETSGDELSATAGKKELKVAKIGVGGQKTESEMHLVDGVMSDPRNGGQILPLVTCGKK</sequence>
<dbReference type="RefSeq" id="WP_050670787.1">
    <property type="nucleotide sequence ID" value="NZ_LAIR01000002.1"/>
</dbReference>
<dbReference type="EMBL" id="LAIR01000002">
    <property type="protein sequence ID" value="KNX38345.1"/>
    <property type="molecule type" value="Genomic_DNA"/>
</dbReference>
<reference evidence="4" key="1">
    <citation type="submission" date="2015-03" db="EMBL/GenBank/DDBJ databases">
        <title>Luteipulveratus halotolerans sp. nov., a novel actinobacterium (Dermacoccaceae) from Sarawak, Malaysia.</title>
        <authorList>
            <person name="Juboi H."/>
            <person name="Basik A."/>
            <person name="Shamsul S.S."/>
            <person name="Arnold P."/>
            <person name="Schmitt E.K."/>
            <person name="Sanglier J.-J."/>
            <person name="Yeo T."/>
        </authorList>
    </citation>
    <scope>NUCLEOTIDE SEQUENCE [LARGE SCALE GENOMIC DNA]</scope>
    <source>
        <strain evidence="4">C296001</strain>
    </source>
</reference>
<dbReference type="OrthoDB" id="3533847at2"/>
<evidence type="ECO:0000313" key="3">
    <source>
        <dbReference type="EMBL" id="KNX38345.1"/>
    </source>
</evidence>
<feature type="region of interest" description="Disordered" evidence="1">
    <location>
        <begin position="218"/>
        <end position="242"/>
    </location>
</feature>
<dbReference type="AlphaFoldDB" id="A0A0L6CL23"/>
<dbReference type="STRING" id="1631356.VV01_16240"/>
<dbReference type="Proteomes" id="UP000037397">
    <property type="component" value="Unassembled WGS sequence"/>
</dbReference>
<keyword evidence="4" id="KW-1185">Reference proteome</keyword>
<feature type="transmembrane region" description="Helical" evidence="2">
    <location>
        <begin position="12"/>
        <end position="30"/>
    </location>
</feature>
<proteinExistence type="predicted"/>
<gene>
    <name evidence="3" type="ORF">VV01_16240</name>
</gene>
<evidence type="ECO:0000313" key="4">
    <source>
        <dbReference type="Proteomes" id="UP000037397"/>
    </source>
</evidence>
<evidence type="ECO:0000256" key="2">
    <source>
        <dbReference type="SAM" id="Phobius"/>
    </source>
</evidence>
<keyword evidence="2" id="KW-0472">Membrane</keyword>
<protein>
    <submittedName>
        <fullName evidence="3">Uncharacterized protein</fullName>
    </submittedName>
</protein>
<comment type="caution">
    <text evidence="3">The sequence shown here is derived from an EMBL/GenBank/DDBJ whole genome shotgun (WGS) entry which is preliminary data.</text>
</comment>
<feature type="region of interest" description="Disordered" evidence="1">
    <location>
        <begin position="359"/>
        <end position="388"/>
    </location>
</feature>
<accession>A0A0L6CL23</accession>
<evidence type="ECO:0000256" key="1">
    <source>
        <dbReference type="SAM" id="MobiDB-lite"/>
    </source>
</evidence>
<keyword evidence="2" id="KW-1133">Transmembrane helix</keyword>
<keyword evidence="2" id="KW-0812">Transmembrane</keyword>
<organism evidence="3 4">
    <name type="scientific">Luteipulveratus halotolerans</name>
    <dbReference type="NCBI Taxonomy" id="1631356"/>
    <lineage>
        <taxon>Bacteria</taxon>
        <taxon>Bacillati</taxon>
        <taxon>Actinomycetota</taxon>
        <taxon>Actinomycetes</taxon>
        <taxon>Micrococcales</taxon>
        <taxon>Dermacoccaceae</taxon>
        <taxon>Luteipulveratus</taxon>
    </lineage>
</organism>
<name>A0A0L6CL23_9MICO</name>